<dbReference type="FunFam" id="3.90.226.10:FF:000004">
    <property type="entry name" value="Methylcrotonoyl-CoA carboxylase beta chain"/>
    <property type="match status" value="1"/>
</dbReference>
<dbReference type="GO" id="GO:0004485">
    <property type="term" value="F:methylcrotonoyl-CoA carboxylase activity"/>
    <property type="evidence" value="ECO:0007669"/>
    <property type="project" value="TreeGrafter"/>
</dbReference>
<dbReference type="PROSITE" id="PS50989">
    <property type="entry name" value="COA_CT_CTER"/>
    <property type="match status" value="1"/>
</dbReference>
<evidence type="ECO:0000259" key="1">
    <source>
        <dbReference type="PROSITE" id="PS50980"/>
    </source>
</evidence>
<protein>
    <submittedName>
        <fullName evidence="3">Methylcrotonoyl-CoA carboxylase</fullName>
    </submittedName>
</protein>
<dbReference type="InterPro" id="IPR011762">
    <property type="entry name" value="COA_CT_N"/>
</dbReference>
<comment type="caution">
    <text evidence="3">The sequence shown here is derived from an EMBL/GenBank/DDBJ whole genome shotgun (WGS) entry which is preliminary data.</text>
</comment>
<dbReference type="PANTHER" id="PTHR22855:SF13">
    <property type="entry name" value="METHYLCROTONOYL-COA CARBOXYLASE BETA CHAIN, MITOCHONDRIAL"/>
    <property type="match status" value="1"/>
</dbReference>
<dbReference type="EMBL" id="BJYJ01000063">
    <property type="protein sequence ID" value="GEN78224.1"/>
    <property type="molecule type" value="Genomic_DNA"/>
</dbReference>
<accession>A0A511YSR3</accession>
<evidence type="ECO:0000313" key="3">
    <source>
        <dbReference type="EMBL" id="GEN78224.1"/>
    </source>
</evidence>
<dbReference type="Gene3D" id="3.90.226.10">
    <property type="entry name" value="2-enoyl-CoA Hydratase, Chain A, domain 1"/>
    <property type="match status" value="2"/>
</dbReference>
<evidence type="ECO:0000313" key="4">
    <source>
        <dbReference type="Proteomes" id="UP000321863"/>
    </source>
</evidence>
<dbReference type="SUPFAM" id="SSF52096">
    <property type="entry name" value="ClpP/crotonase"/>
    <property type="match status" value="2"/>
</dbReference>
<dbReference type="OrthoDB" id="9803706at2"/>
<feature type="domain" description="CoA carboxyltransferase C-terminal" evidence="2">
    <location>
        <begin position="268"/>
        <end position="533"/>
    </location>
</feature>
<dbReference type="GO" id="GO:1905202">
    <property type="term" value="C:methylcrotonoyl-CoA carboxylase complex"/>
    <property type="evidence" value="ECO:0007669"/>
    <property type="project" value="TreeGrafter"/>
</dbReference>
<dbReference type="AlphaFoldDB" id="A0A511YSR3"/>
<dbReference type="InterPro" id="IPR011763">
    <property type="entry name" value="COA_CT_C"/>
</dbReference>
<sequence>MDIEFNKREDQNRLKLSEINRLLSEIKKGGGEKRLQKLRDEGKMTARERIEYLLDKNSDSIEIGAFAGYDMYEEHGGCPSGGVVVVMGYVSGRQCIIVANDASVKAGAWFPITGKKNLRAQEIAMENRLPIIYLVDSAGVYLPMQDEIFPDKEMFGRIFRNNAKMSAAGIIQISAVMGSCVAGGAYLPIMSDEAMIVEGTGSIFLAGSYLVKAAIGESIDNETLGGATTHCSISGVTDYKAKDDKDALNRIRTIMKSTGSTERAGFDRIESVLPKEKPENIFGIMPVSRAEQYDTYEIIKCLVDNSEYDEYKADYGKSIICATARIDGWSVGIVANQRKLVKSGKGEMQFGGVIYSDSADKATRFIANCNQRKIPLVFLQDVTGFMVGSKSEHGGIIKDGAKMVNAVSNSVVPKFTIITGNSYGAGNYAMCGKAYDPRLIVAWPWADLAVMGGAQAAKVLAQIQESTLKKQGKEITEEEHNEILDTISKKYQKQTESTYAAARLWTDAIINPVDTRKWISMGIEAANHSPITEKFNLGVIQV</sequence>
<dbReference type="InterPro" id="IPR034733">
    <property type="entry name" value="AcCoA_carboxyl_beta"/>
</dbReference>
<dbReference type="Pfam" id="PF01039">
    <property type="entry name" value="Carboxyl_trans"/>
    <property type="match status" value="1"/>
</dbReference>
<dbReference type="GO" id="GO:0006552">
    <property type="term" value="P:L-leucine catabolic process"/>
    <property type="evidence" value="ECO:0007669"/>
    <property type="project" value="TreeGrafter"/>
</dbReference>
<dbReference type="InterPro" id="IPR045190">
    <property type="entry name" value="MCCB/AccD1-like"/>
</dbReference>
<feature type="domain" description="CoA carboxyltransferase N-terminal" evidence="1">
    <location>
        <begin position="12"/>
        <end position="270"/>
    </location>
</feature>
<dbReference type="PANTHER" id="PTHR22855">
    <property type="entry name" value="ACETYL, PROPIONYL, PYRUVATE, AND GLUTACONYL CARBOXYLASE-RELATED"/>
    <property type="match status" value="1"/>
</dbReference>
<evidence type="ECO:0000259" key="2">
    <source>
        <dbReference type="PROSITE" id="PS50989"/>
    </source>
</evidence>
<dbReference type="InterPro" id="IPR029045">
    <property type="entry name" value="ClpP/crotonase-like_dom_sf"/>
</dbReference>
<reference evidence="3 4" key="1">
    <citation type="submission" date="2019-07" db="EMBL/GenBank/DDBJ databases">
        <title>Whole genome shotgun sequence of Chryseobacterium hagamense NBRC 105253.</title>
        <authorList>
            <person name="Hosoyama A."/>
            <person name="Uohara A."/>
            <person name="Ohji S."/>
            <person name="Ichikawa N."/>
        </authorList>
    </citation>
    <scope>NUCLEOTIDE SEQUENCE [LARGE SCALE GENOMIC DNA]</scope>
    <source>
        <strain evidence="3 4">NBRC 105253</strain>
    </source>
</reference>
<dbReference type="FunFam" id="3.90.226.10:FF:000030">
    <property type="entry name" value="Acetyl-CoA carboxylase carboxyltransferase subunit"/>
    <property type="match status" value="1"/>
</dbReference>
<dbReference type="RefSeq" id="WP_146944739.1">
    <property type="nucleotide sequence ID" value="NZ_BJYJ01000063.1"/>
</dbReference>
<dbReference type="PROSITE" id="PS50980">
    <property type="entry name" value="COA_CT_NTER"/>
    <property type="match status" value="1"/>
</dbReference>
<proteinExistence type="predicted"/>
<organism evidence="3 4">
    <name type="scientific">Chryseobacterium hagamense</name>
    <dbReference type="NCBI Taxonomy" id="395935"/>
    <lineage>
        <taxon>Bacteria</taxon>
        <taxon>Pseudomonadati</taxon>
        <taxon>Bacteroidota</taxon>
        <taxon>Flavobacteriia</taxon>
        <taxon>Flavobacteriales</taxon>
        <taxon>Weeksellaceae</taxon>
        <taxon>Chryseobacterium group</taxon>
        <taxon>Chryseobacterium</taxon>
    </lineage>
</organism>
<dbReference type="Proteomes" id="UP000321863">
    <property type="component" value="Unassembled WGS sequence"/>
</dbReference>
<gene>
    <name evidence="3" type="ORF">CHA01nite_39640</name>
</gene>
<keyword evidence="4" id="KW-1185">Reference proteome</keyword>
<name>A0A511YSR3_9FLAO</name>